<dbReference type="GO" id="GO:0015627">
    <property type="term" value="C:type II protein secretion system complex"/>
    <property type="evidence" value="ECO:0007669"/>
    <property type="project" value="TreeGrafter"/>
</dbReference>
<dbReference type="SMART" id="SM00278">
    <property type="entry name" value="HhH1"/>
    <property type="match status" value="2"/>
</dbReference>
<dbReference type="EMBL" id="QFFI01000010">
    <property type="protein sequence ID" value="PWG63463.1"/>
    <property type="molecule type" value="Genomic_DNA"/>
</dbReference>
<keyword evidence="4" id="KW-1185">Reference proteome</keyword>
<evidence type="ECO:0000259" key="2">
    <source>
        <dbReference type="SMART" id="SM00278"/>
    </source>
</evidence>
<dbReference type="Gene3D" id="1.10.150.320">
    <property type="entry name" value="Photosystem II 12 kDa extrinsic protein"/>
    <property type="match status" value="1"/>
</dbReference>
<dbReference type="GO" id="GO:0015628">
    <property type="term" value="P:protein secretion by the type II secretion system"/>
    <property type="evidence" value="ECO:0007669"/>
    <property type="project" value="TreeGrafter"/>
</dbReference>
<feature type="domain" description="Helix-hairpin-helix DNA-binding motif class 1" evidence="2">
    <location>
        <begin position="34"/>
        <end position="53"/>
    </location>
</feature>
<dbReference type="InterPro" id="IPR010994">
    <property type="entry name" value="RuvA_2-like"/>
</dbReference>
<dbReference type="OrthoDB" id="7510573at2"/>
<reference evidence="3 4" key="1">
    <citation type="submission" date="2018-05" db="EMBL/GenBank/DDBJ databases">
        <title>Spiribacter halobius sp. nov., a moderately halophilic bacterium isolated from marine solar saltern.</title>
        <authorList>
            <person name="Zheng W.-S."/>
            <person name="Lu D.-C."/>
            <person name="Du Z.-J."/>
        </authorList>
    </citation>
    <scope>NUCLEOTIDE SEQUENCE [LARGE SCALE GENOMIC DNA]</scope>
    <source>
        <strain evidence="3 4">E85</strain>
    </source>
</reference>
<evidence type="ECO:0000256" key="1">
    <source>
        <dbReference type="SAM" id="SignalP"/>
    </source>
</evidence>
<feature type="chain" id="PRO_5015464991" description="Helix-hairpin-helix DNA-binding motif class 1 domain-containing protein" evidence="1">
    <location>
        <begin position="23"/>
        <end position="87"/>
    </location>
</feature>
<dbReference type="AlphaFoldDB" id="A0A2U2N307"/>
<proteinExistence type="predicted"/>
<dbReference type="NCBIfam" id="TIGR00426">
    <property type="entry name" value="competence protein ComEA helix-hairpin-helix repeat region"/>
    <property type="match status" value="1"/>
</dbReference>
<dbReference type="InterPro" id="IPR004509">
    <property type="entry name" value="Competence_ComEA_HhH"/>
</dbReference>
<evidence type="ECO:0000313" key="4">
    <source>
        <dbReference type="Proteomes" id="UP000245474"/>
    </source>
</evidence>
<protein>
    <recommendedName>
        <fullName evidence="2">Helix-hairpin-helix DNA-binding motif class 1 domain-containing protein</fullName>
    </recommendedName>
</protein>
<dbReference type="InterPro" id="IPR003583">
    <property type="entry name" value="Hlx-hairpin-Hlx_DNA-bd_motif"/>
</dbReference>
<organism evidence="3 4">
    <name type="scientific">Sediminicurvatus halobius</name>
    <dbReference type="NCBI Taxonomy" id="2182432"/>
    <lineage>
        <taxon>Bacteria</taxon>
        <taxon>Pseudomonadati</taxon>
        <taxon>Pseudomonadota</taxon>
        <taxon>Gammaproteobacteria</taxon>
        <taxon>Chromatiales</taxon>
        <taxon>Ectothiorhodospiraceae</taxon>
        <taxon>Sediminicurvatus</taxon>
    </lineage>
</organism>
<dbReference type="GO" id="GO:0006281">
    <property type="term" value="P:DNA repair"/>
    <property type="evidence" value="ECO:0007669"/>
    <property type="project" value="InterPro"/>
</dbReference>
<sequence>MRILRHLLAGLCLAVASTAALAADPVNVNAADAEALQTLNGVGPATAEAIIEEREANGPFASVEELVRVNGIGETTMERLRDAVTVE</sequence>
<dbReference type="RefSeq" id="WP_109677962.1">
    <property type="nucleotide sequence ID" value="NZ_CP086615.1"/>
</dbReference>
<evidence type="ECO:0000313" key="3">
    <source>
        <dbReference type="EMBL" id="PWG63463.1"/>
    </source>
</evidence>
<dbReference type="PANTHER" id="PTHR21180:SF32">
    <property type="entry name" value="ENDONUCLEASE_EXONUCLEASE_PHOSPHATASE FAMILY DOMAIN-CONTAINING PROTEIN 1"/>
    <property type="match status" value="1"/>
</dbReference>
<keyword evidence="1" id="KW-0732">Signal</keyword>
<dbReference type="PANTHER" id="PTHR21180">
    <property type="entry name" value="ENDONUCLEASE/EXONUCLEASE/PHOSPHATASE FAMILY DOMAIN-CONTAINING PROTEIN 1"/>
    <property type="match status" value="1"/>
</dbReference>
<comment type="caution">
    <text evidence="3">The sequence shown here is derived from an EMBL/GenBank/DDBJ whole genome shotgun (WGS) entry which is preliminary data.</text>
</comment>
<accession>A0A2U2N307</accession>
<gene>
    <name evidence="3" type="ORF">DEM34_07820</name>
</gene>
<dbReference type="Pfam" id="PF12836">
    <property type="entry name" value="HHH_3"/>
    <property type="match status" value="1"/>
</dbReference>
<name>A0A2U2N307_9GAMM</name>
<feature type="domain" description="Helix-hairpin-helix DNA-binding motif class 1" evidence="2">
    <location>
        <begin position="64"/>
        <end position="83"/>
    </location>
</feature>
<dbReference type="SUPFAM" id="SSF47781">
    <property type="entry name" value="RuvA domain 2-like"/>
    <property type="match status" value="1"/>
</dbReference>
<feature type="signal peptide" evidence="1">
    <location>
        <begin position="1"/>
        <end position="22"/>
    </location>
</feature>
<dbReference type="GO" id="GO:0003677">
    <property type="term" value="F:DNA binding"/>
    <property type="evidence" value="ECO:0007669"/>
    <property type="project" value="InterPro"/>
</dbReference>
<dbReference type="InterPro" id="IPR051675">
    <property type="entry name" value="Endo/Exo/Phosphatase_dom_1"/>
</dbReference>
<dbReference type="Proteomes" id="UP000245474">
    <property type="component" value="Unassembled WGS sequence"/>
</dbReference>